<dbReference type="InterPro" id="IPR011333">
    <property type="entry name" value="SKP1/BTB/POZ_sf"/>
</dbReference>
<dbReference type="InterPro" id="IPR045005">
    <property type="entry name" value="BPM1-6"/>
</dbReference>
<dbReference type="InterPro" id="IPR000210">
    <property type="entry name" value="BTB/POZ_dom"/>
</dbReference>
<dbReference type="Pfam" id="PF24570">
    <property type="entry name" value="BACK_BPM_SPOP"/>
    <property type="match status" value="1"/>
</dbReference>
<evidence type="ECO:0000256" key="2">
    <source>
        <dbReference type="ARBA" id="ARBA00010846"/>
    </source>
</evidence>
<reference evidence="5" key="2">
    <citation type="submission" date="2020-10" db="EMBL/GenBank/DDBJ databases">
        <authorList>
            <person name="Cooper E.A."/>
            <person name="Brenton Z.W."/>
            <person name="Flinn B.S."/>
            <person name="Jenkins J."/>
            <person name="Shu S."/>
            <person name="Flowers D."/>
            <person name="Luo F."/>
            <person name="Wang Y."/>
            <person name="Xia P."/>
            <person name="Barry K."/>
            <person name="Daum C."/>
            <person name="Lipzen A."/>
            <person name="Yoshinaga Y."/>
            <person name="Schmutz J."/>
            <person name="Saski C."/>
            <person name="Vermerris W."/>
            <person name="Kresovich S."/>
        </authorList>
    </citation>
    <scope>NUCLEOTIDE SEQUENCE</scope>
</reference>
<evidence type="ECO:0008006" key="7">
    <source>
        <dbReference type="Google" id="ProtNLM"/>
    </source>
</evidence>
<accession>A0A921QTF7</accession>
<evidence type="ECO:0000313" key="5">
    <source>
        <dbReference type="EMBL" id="KAG0527374.1"/>
    </source>
</evidence>
<sequence>MKIKGMEPKVFKAMLHFIYTDALPQEEKDGDDGDGVEMARGLLAAAHRYKLERLKLMCEEALCRRIDVDTVAGILVAAKEHRCQALKAACVEFMARPGCMKATCLPLLVELLVKQLI</sequence>
<dbReference type="Gene3D" id="6.10.250.3030">
    <property type="match status" value="1"/>
</dbReference>
<comment type="pathway">
    <text evidence="1">Protein modification; protein ubiquitination.</text>
</comment>
<dbReference type="InterPro" id="IPR056423">
    <property type="entry name" value="BACK_BPM_SPOP"/>
</dbReference>
<proteinExistence type="inferred from homology"/>
<feature type="domain" description="BTB" evidence="3">
    <location>
        <begin position="2"/>
        <end position="64"/>
    </location>
</feature>
<feature type="domain" description="BPM/SPOP BACK" evidence="4">
    <location>
        <begin position="70"/>
        <end position="103"/>
    </location>
</feature>
<dbReference type="GO" id="GO:0016567">
    <property type="term" value="P:protein ubiquitination"/>
    <property type="evidence" value="ECO:0007669"/>
    <property type="project" value="InterPro"/>
</dbReference>
<dbReference type="Proteomes" id="UP000807115">
    <property type="component" value="Chromosome 6"/>
</dbReference>
<gene>
    <name evidence="5" type="ORF">BDA96_06G228100</name>
</gene>
<evidence type="ECO:0000259" key="4">
    <source>
        <dbReference type="Pfam" id="PF24570"/>
    </source>
</evidence>
<dbReference type="EMBL" id="CM027685">
    <property type="protein sequence ID" value="KAG0527374.1"/>
    <property type="molecule type" value="Genomic_DNA"/>
</dbReference>
<dbReference type="SUPFAM" id="SSF54695">
    <property type="entry name" value="POZ domain"/>
    <property type="match status" value="1"/>
</dbReference>
<dbReference type="AlphaFoldDB" id="A0A921QTF7"/>
<dbReference type="PANTHER" id="PTHR26379">
    <property type="entry name" value="BTB/POZ AND MATH DOMAIN-CONTAINING PROTEIN 1"/>
    <property type="match status" value="1"/>
</dbReference>
<comment type="similarity">
    <text evidence="2">Belongs to the Tdpoz family.</text>
</comment>
<evidence type="ECO:0000256" key="1">
    <source>
        <dbReference type="ARBA" id="ARBA00004906"/>
    </source>
</evidence>
<organism evidence="5 6">
    <name type="scientific">Sorghum bicolor</name>
    <name type="common">Sorghum</name>
    <name type="synonym">Sorghum vulgare</name>
    <dbReference type="NCBI Taxonomy" id="4558"/>
    <lineage>
        <taxon>Eukaryota</taxon>
        <taxon>Viridiplantae</taxon>
        <taxon>Streptophyta</taxon>
        <taxon>Embryophyta</taxon>
        <taxon>Tracheophyta</taxon>
        <taxon>Spermatophyta</taxon>
        <taxon>Magnoliopsida</taxon>
        <taxon>Liliopsida</taxon>
        <taxon>Poales</taxon>
        <taxon>Poaceae</taxon>
        <taxon>PACMAD clade</taxon>
        <taxon>Panicoideae</taxon>
        <taxon>Andropogonodae</taxon>
        <taxon>Andropogoneae</taxon>
        <taxon>Sorghinae</taxon>
        <taxon>Sorghum</taxon>
    </lineage>
</organism>
<reference evidence="5" key="1">
    <citation type="journal article" date="2019" name="BMC Genomics">
        <title>A new reference genome for Sorghum bicolor reveals high levels of sequence similarity between sweet and grain genotypes: implications for the genetics of sugar metabolism.</title>
        <authorList>
            <person name="Cooper E.A."/>
            <person name="Brenton Z.W."/>
            <person name="Flinn B.S."/>
            <person name="Jenkins J."/>
            <person name="Shu S."/>
            <person name="Flowers D."/>
            <person name="Luo F."/>
            <person name="Wang Y."/>
            <person name="Xia P."/>
            <person name="Barry K."/>
            <person name="Daum C."/>
            <person name="Lipzen A."/>
            <person name="Yoshinaga Y."/>
            <person name="Schmutz J."/>
            <person name="Saski C."/>
            <person name="Vermerris W."/>
            <person name="Kresovich S."/>
        </authorList>
    </citation>
    <scope>NUCLEOTIDE SEQUENCE</scope>
</reference>
<protein>
    <recommendedName>
        <fullName evidence="7">BTB domain-containing protein</fullName>
    </recommendedName>
</protein>
<dbReference type="PANTHER" id="PTHR26379:SF355">
    <property type="entry name" value="BTB DOMAIN-CONTAINING PROTEIN"/>
    <property type="match status" value="1"/>
</dbReference>
<name>A0A921QTF7_SORBI</name>
<dbReference type="Pfam" id="PF00651">
    <property type="entry name" value="BTB"/>
    <property type="match status" value="1"/>
</dbReference>
<dbReference type="Gene3D" id="3.30.710.10">
    <property type="entry name" value="Potassium Channel Kv1.1, Chain A"/>
    <property type="match status" value="1"/>
</dbReference>
<evidence type="ECO:0000313" key="6">
    <source>
        <dbReference type="Proteomes" id="UP000807115"/>
    </source>
</evidence>
<comment type="caution">
    <text evidence="5">The sequence shown here is derived from an EMBL/GenBank/DDBJ whole genome shotgun (WGS) entry which is preliminary data.</text>
</comment>
<evidence type="ECO:0000259" key="3">
    <source>
        <dbReference type="Pfam" id="PF00651"/>
    </source>
</evidence>